<feature type="transmembrane region" description="Helical" evidence="1">
    <location>
        <begin position="133"/>
        <end position="158"/>
    </location>
</feature>
<gene>
    <name evidence="2" type="ORF">S01H1_81371</name>
</gene>
<feature type="non-terminal residue" evidence="2">
    <location>
        <position position="210"/>
    </location>
</feature>
<feature type="non-terminal residue" evidence="2">
    <location>
        <position position="1"/>
    </location>
</feature>
<feature type="transmembrane region" description="Helical" evidence="1">
    <location>
        <begin position="99"/>
        <end position="121"/>
    </location>
</feature>
<keyword evidence="1" id="KW-0812">Transmembrane</keyword>
<proteinExistence type="predicted"/>
<organism evidence="2">
    <name type="scientific">marine sediment metagenome</name>
    <dbReference type="NCBI Taxonomy" id="412755"/>
    <lineage>
        <taxon>unclassified sequences</taxon>
        <taxon>metagenomes</taxon>
        <taxon>ecological metagenomes</taxon>
    </lineage>
</organism>
<evidence type="ECO:0000256" key="1">
    <source>
        <dbReference type="SAM" id="Phobius"/>
    </source>
</evidence>
<accession>X0Y5T1</accession>
<protein>
    <submittedName>
        <fullName evidence="2">Uncharacterized protein</fullName>
    </submittedName>
</protein>
<name>X0Y5T1_9ZZZZ</name>
<feature type="transmembrane region" description="Helical" evidence="1">
    <location>
        <begin position="28"/>
        <end position="50"/>
    </location>
</feature>
<sequence>PLALMLFSLTMFLVVVLRDNAKAVLIAIWATLLVYFLPLLIGGLGWMSVFEQLEPNRGSIVTALSDSGSRVRVIHVDTLSQWLKYFFTIRYPWRQLLPYLLYLAVMVGGSAAFLSLSAKAMKNNWRWRPGQKILAWMLGLSAACIFILSIFHVGYNLVPVTTFQGRQIEPLMSFDTKAENTIDWAGPEADEMSFKLDYNWADGQLFVDGD</sequence>
<comment type="caution">
    <text evidence="2">The sequence shown here is derived from an EMBL/GenBank/DDBJ whole genome shotgun (WGS) entry which is preliminary data.</text>
</comment>
<dbReference type="AlphaFoldDB" id="X0Y5T1"/>
<reference evidence="2" key="1">
    <citation type="journal article" date="2014" name="Front. Microbiol.">
        <title>High frequency of phylogenetically diverse reductive dehalogenase-homologous genes in deep subseafloor sedimentary metagenomes.</title>
        <authorList>
            <person name="Kawai M."/>
            <person name="Futagami T."/>
            <person name="Toyoda A."/>
            <person name="Takaki Y."/>
            <person name="Nishi S."/>
            <person name="Hori S."/>
            <person name="Arai W."/>
            <person name="Tsubouchi T."/>
            <person name="Morono Y."/>
            <person name="Uchiyama I."/>
            <person name="Ito T."/>
            <person name="Fujiyama A."/>
            <person name="Inagaki F."/>
            <person name="Takami H."/>
        </authorList>
    </citation>
    <scope>NUCLEOTIDE SEQUENCE</scope>
    <source>
        <strain evidence="2">Expedition CK06-06</strain>
    </source>
</reference>
<keyword evidence="1" id="KW-1133">Transmembrane helix</keyword>
<evidence type="ECO:0000313" key="2">
    <source>
        <dbReference type="EMBL" id="GAG42652.1"/>
    </source>
</evidence>
<dbReference type="EMBL" id="BARS01055060">
    <property type="protein sequence ID" value="GAG42652.1"/>
    <property type="molecule type" value="Genomic_DNA"/>
</dbReference>
<keyword evidence="1" id="KW-0472">Membrane</keyword>